<dbReference type="Proteomes" id="UP001501470">
    <property type="component" value="Unassembled WGS sequence"/>
</dbReference>
<sequence>MTAPTRTATTATRWRSALAAAGRGVDAHTEALLAAAAAGDPAVLVAAAAAGDPAVLLAAVRRCGPHPDLDRLNAACREVRRDRVAERLADLSGPQLRWLRVRALLGPGVPERLAGRLTHGLPGCPGLDPADPLVAEVVLTAMDSTERAALRRHTAEAAHDKGLPPVLVGRLLSATGPGWPGWALDALLVAAASARAERRWEAAAALYSRALSEPIGDEARLATLLALGDVQLSCAPEAADRTFRTVLRTAADSAVAARIAAADRLLVRGDDEAARRELAAAYHHAPATQPSWTGTAIDPTAAPPPSGTGTAAGPATAPPSRTGSATGPAAAPPSRAGTATALTAERAALAALYWLAADRAGTPPELTCDRVPAPGGATVDSADPVGRGVMAWREAVAGEDLDRARRHALAALDPEAGVVVPAAVQVAAARTLTLTEDFATAEHRLNGLVEATRGAGSAAWPLAARAELWLRTGRLDDAERDLHDLRQCLPEQSWHAGTLPRLRALQLMQLLATGRRRKLRAVLDAPLPPGCERGIAWAQLLYARALAEAADGQVDAAVGMLHECGRRCLAAGYRNPALLPWRSQAAMLEHGRGRDAEAAALVRAERLAAERWGAAGAVALTELRASLLHADATTRADRAVVALWAAMRGSWSAETLLTLERAAARRRSSPAAGAALRAAGRIGPGNGWSVRAGGKGPAPARKSAAAHRDAGPPPAETGGGPGTLSAAQLRVAELAANGLPNAAIAEILDITKRTVELHLSNTYRRLGITSRAQLSDVLGGAAGEHSPVC</sequence>
<proteinExistence type="predicted"/>
<dbReference type="EMBL" id="BAAAQD010000015">
    <property type="protein sequence ID" value="GAA1539708.1"/>
    <property type="molecule type" value="Genomic_DNA"/>
</dbReference>
<dbReference type="InterPro" id="IPR036388">
    <property type="entry name" value="WH-like_DNA-bd_sf"/>
</dbReference>
<protein>
    <recommendedName>
        <fullName evidence="5">HTH luxR-type domain-containing protein</fullName>
    </recommendedName>
</protein>
<evidence type="ECO:0000313" key="7">
    <source>
        <dbReference type="Proteomes" id="UP001501470"/>
    </source>
</evidence>
<dbReference type="PANTHER" id="PTHR44688:SF16">
    <property type="entry name" value="DNA-BINDING TRANSCRIPTIONAL ACTIVATOR DEVR_DOSR"/>
    <property type="match status" value="1"/>
</dbReference>
<dbReference type="SUPFAM" id="SSF46894">
    <property type="entry name" value="C-terminal effector domain of the bipartite response regulators"/>
    <property type="match status" value="1"/>
</dbReference>
<evidence type="ECO:0000259" key="5">
    <source>
        <dbReference type="PROSITE" id="PS50043"/>
    </source>
</evidence>
<name>A0ABP4M9A9_9ACTN</name>
<feature type="compositionally biased region" description="Low complexity" evidence="4">
    <location>
        <begin position="307"/>
        <end position="338"/>
    </location>
</feature>
<keyword evidence="3" id="KW-0804">Transcription</keyword>
<accession>A0ABP4M9A9</accession>
<dbReference type="PRINTS" id="PR00038">
    <property type="entry name" value="HTHLUXR"/>
</dbReference>
<feature type="region of interest" description="Disordered" evidence="4">
    <location>
        <begin position="282"/>
        <end position="338"/>
    </location>
</feature>
<reference evidence="7" key="1">
    <citation type="journal article" date="2019" name="Int. J. Syst. Evol. Microbiol.">
        <title>The Global Catalogue of Microorganisms (GCM) 10K type strain sequencing project: providing services to taxonomists for standard genome sequencing and annotation.</title>
        <authorList>
            <consortium name="The Broad Institute Genomics Platform"/>
            <consortium name="The Broad Institute Genome Sequencing Center for Infectious Disease"/>
            <person name="Wu L."/>
            <person name="Ma J."/>
        </authorList>
    </citation>
    <scope>NUCLEOTIDE SEQUENCE [LARGE SCALE GENOMIC DNA]</scope>
    <source>
        <strain evidence="7">JCM 15933</strain>
    </source>
</reference>
<comment type="caution">
    <text evidence="6">The sequence shown here is derived from an EMBL/GenBank/DDBJ whole genome shotgun (WGS) entry which is preliminary data.</text>
</comment>
<feature type="region of interest" description="Disordered" evidence="4">
    <location>
        <begin position="686"/>
        <end position="723"/>
    </location>
</feature>
<dbReference type="CDD" id="cd06170">
    <property type="entry name" value="LuxR_C_like"/>
    <property type="match status" value="1"/>
</dbReference>
<dbReference type="PROSITE" id="PS50043">
    <property type="entry name" value="HTH_LUXR_2"/>
    <property type="match status" value="1"/>
</dbReference>
<evidence type="ECO:0000313" key="6">
    <source>
        <dbReference type="EMBL" id="GAA1539708.1"/>
    </source>
</evidence>
<keyword evidence="7" id="KW-1185">Reference proteome</keyword>
<dbReference type="Gene3D" id="1.10.10.10">
    <property type="entry name" value="Winged helix-like DNA-binding domain superfamily/Winged helix DNA-binding domain"/>
    <property type="match status" value="1"/>
</dbReference>
<evidence type="ECO:0000256" key="1">
    <source>
        <dbReference type="ARBA" id="ARBA00023015"/>
    </source>
</evidence>
<organism evidence="6 7">
    <name type="scientific">Dactylosporangium maewongense</name>
    <dbReference type="NCBI Taxonomy" id="634393"/>
    <lineage>
        <taxon>Bacteria</taxon>
        <taxon>Bacillati</taxon>
        <taxon>Actinomycetota</taxon>
        <taxon>Actinomycetes</taxon>
        <taxon>Micromonosporales</taxon>
        <taxon>Micromonosporaceae</taxon>
        <taxon>Dactylosporangium</taxon>
    </lineage>
</organism>
<gene>
    <name evidence="6" type="ORF">GCM10009827_068760</name>
</gene>
<dbReference type="InterPro" id="IPR000792">
    <property type="entry name" value="Tscrpt_reg_LuxR_C"/>
</dbReference>
<evidence type="ECO:0000256" key="4">
    <source>
        <dbReference type="SAM" id="MobiDB-lite"/>
    </source>
</evidence>
<evidence type="ECO:0000256" key="3">
    <source>
        <dbReference type="ARBA" id="ARBA00023163"/>
    </source>
</evidence>
<dbReference type="PROSITE" id="PS00622">
    <property type="entry name" value="HTH_LUXR_1"/>
    <property type="match status" value="1"/>
</dbReference>
<dbReference type="Pfam" id="PF00196">
    <property type="entry name" value="GerE"/>
    <property type="match status" value="1"/>
</dbReference>
<keyword evidence="1" id="KW-0805">Transcription regulation</keyword>
<keyword evidence="2" id="KW-0238">DNA-binding</keyword>
<dbReference type="InterPro" id="IPR016032">
    <property type="entry name" value="Sig_transdc_resp-reg_C-effctor"/>
</dbReference>
<evidence type="ECO:0000256" key="2">
    <source>
        <dbReference type="ARBA" id="ARBA00023125"/>
    </source>
</evidence>
<feature type="domain" description="HTH luxR-type" evidence="5">
    <location>
        <begin position="717"/>
        <end position="782"/>
    </location>
</feature>
<dbReference type="SMART" id="SM00421">
    <property type="entry name" value="HTH_LUXR"/>
    <property type="match status" value="1"/>
</dbReference>
<dbReference type="PANTHER" id="PTHR44688">
    <property type="entry name" value="DNA-BINDING TRANSCRIPTIONAL ACTIVATOR DEVR_DOSR"/>
    <property type="match status" value="1"/>
</dbReference>